<feature type="domain" description="RING-type" evidence="7">
    <location>
        <begin position="12"/>
        <end position="53"/>
    </location>
</feature>
<feature type="region of interest" description="Disordered" evidence="6">
    <location>
        <begin position="232"/>
        <end position="272"/>
    </location>
</feature>
<keyword evidence="3" id="KW-0862">Zinc</keyword>
<keyword evidence="5" id="KW-0175">Coiled coil</keyword>
<dbReference type="InterPro" id="IPR042448">
    <property type="entry name" value="CCNB1IP1"/>
</dbReference>
<dbReference type="PANTHER" id="PTHR14305">
    <property type="entry name" value="E3 UBIQUITIN-PROTEIN LIGASE CCNB1IP1"/>
    <property type="match status" value="1"/>
</dbReference>
<dbReference type="Proteomes" id="UP000291422">
    <property type="component" value="Unassembled WGS sequence"/>
</dbReference>
<dbReference type="GO" id="GO:0007131">
    <property type="term" value="P:reciprocal meiotic recombination"/>
    <property type="evidence" value="ECO:0007669"/>
    <property type="project" value="InterPro"/>
</dbReference>
<evidence type="ECO:0000313" key="9">
    <source>
        <dbReference type="Proteomes" id="UP000291422"/>
    </source>
</evidence>
<protein>
    <recommendedName>
        <fullName evidence="7">RING-type domain-containing protein</fullName>
    </recommendedName>
</protein>
<keyword evidence="2 4" id="KW-0863">Zinc-finger</keyword>
<evidence type="ECO:0000256" key="3">
    <source>
        <dbReference type="ARBA" id="ARBA00022833"/>
    </source>
</evidence>
<dbReference type="Pfam" id="PF14634">
    <property type="entry name" value="zf-RING_5"/>
    <property type="match status" value="1"/>
</dbReference>
<dbReference type="Gene3D" id="3.30.40.10">
    <property type="entry name" value="Zinc/RING finger domain, C3HC4 (zinc finger)"/>
    <property type="match status" value="1"/>
</dbReference>
<dbReference type="InterPro" id="IPR017907">
    <property type="entry name" value="Znf_RING_CS"/>
</dbReference>
<dbReference type="GO" id="GO:0000795">
    <property type="term" value="C:synaptonemal complex"/>
    <property type="evidence" value="ECO:0007669"/>
    <property type="project" value="InterPro"/>
</dbReference>
<dbReference type="AlphaFoldDB" id="A0A4Q4NWK7"/>
<dbReference type="VEuPathDB" id="FungiDB:CC77DRAFT_932842"/>
<dbReference type="PROSITE" id="PS50089">
    <property type="entry name" value="ZF_RING_2"/>
    <property type="match status" value="1"/>
</dbReference>
<dbReference type="SUPFAM" id="SSF57850">
    <property type="entry name" value="RING/U-box"/>
    <property type="match status" value="1"/>
</dbReference>
<comment type="caution">
    <text evidence="8">The sequence shown here is derived from an EMBL/GenBank/DDBJ whole genome shotgun (WGS) entry which is preliminary data.</text>
</comment>
<evidence type="ECO:0000256" key="6">
    <source>
        <dbReference type="SAM" id="MobiDB-lite"/>
    </source>
</evidence>
<sequence>MEFVLRCNDLKCRKRLHERAVVTTCSHVFCSDCADTTGLSRSTNAHRTCPACNASLHNPDDVVVAGLSPSEDYKTSVLSGLSPTIIMECASRALAFHSYQTSQEIIYQEHLAKGLTDKYDTLSQQMDQLIHDANAQIKALQDKMQAMQAEQEALETKNFELAKAYKEKTIAHQRVQNHYQALKGQVNLTHVARAAGNEAAHTLQNARGDRFIDRLPGTRTGTANYSQMNMSHQVGGGRMHNRDFSRSSENSGRLQQSSIHIGAPLNPSLQRRVLGGRNNIGRELTPLELHRKTPGVWLP</sequence>
<evidence type="ECO:0000256" key="1">
    <source>
        <dbReference type="ARBA" id="ARBA00022723"/>
    </source>
</evidence>
<evidence type="ECO:0000313" key="8">
    <source>
        <dbReference type="EMBL" id="RYN84697.1"/>
    </source>
</evidence>
<reference evidence="9" key="1">
    <citation type="journal article" date="2019" name="bioRxiv">
        <title>Genomics, evolutionary history and diagnostics of the Alternaria alternata species group including apple and Asian pear pathotypes.</title>
        <authorList>
            <person name="Armitage A.D."/>
            <person name="Cockerton H.M."/>
            <person name="Sreenivasaprasad S."/>
            <person name="Woodhall J.W."/>
            <person name="Lane C.R."/>
            <person name="Harrison R.J."/>
            <person name="Clarkson J.P."/>
        </authorList>
    </citation>
    <scope>NUCLEOTIDE SEQUENCE [LARGE SCALE GENOMIC DNA]</scope>
    <source>
        <strain evidence="9">FERA 1177</strain>
    </source>
</reference>
<dbReference type="InterPro" id="IPR001841">
    <property type="entry name" value="Znf_RING"/>
</dbReference>
<gene>
    <name evidence="8" type="ORF">AA0117_g43</name>
</gene>
<evidence type="ECO:0000256" key="4">
    <source>
        <dbReference type="PROSITE-ProRule" id="PRU00175"/>
    </source>
</evidence>
<dbReference type="GO" id="GO:0061630">
    <property type="term" value="F:ubiquitin protein ligase activity"/>
    <property type="evidence" value="ECO:0007669"/>
    <property type="project" value="InterPro"/>
</dbReference>
<feature type="coiled-coil region" evidence="5">
    <location>
        <begin position="112"/>
        <end position="157"/>
    </location>
</feature>
<evidence type="ECO:0000256" key="2">
    <source>
        <dbReference type="ARBA" id="ARBA00022771"/>
    </source>
</evidence>
<name>A0A4Q4NWK7_ALTAL</name>
<dbReference type="PANTHER" id="PTHR14305:SF0">
    <property type="entry name" value="E3 UBIQUITIN-PROTEIN LIGASE CCNB1IP1"/>
    <property type="match status" value="1"/>
</dbReference>
<proteinExistence type="predicted"/>
<dbReference type="InterPro" id="IPR013083">
    <property type="entry name" value="Znf_RING/FYVE/PHD"/>
</dbReference>
<feature type="compositionally biased region" description="Polar residues" evidence="6">
    <location>
        <begin position="247"/>
        <end position="259"/>
    </location>
</feature>
<evidence type="ECO:0000256" key="5">
    <source>
        <dbReference type="SAM" id="Coils"/>
    </source>
</evidence>
<organism evidence="8 9">
    <name type="scientific">Alternaria alternata</name>
    <name type="common">Alternaria rot fungus</name>
    <name type="synonym">Torula alternata</name>
    <dbReference type="NCBI Taxonomy" id="5599"/>
    <lineage>
        <taxon>Eukaryota</taxon>
        <taxon>Fungi</taxon>
        <taxon>Dikarya</taxon>
        <taxon>Ascomycota</taxon>
        <taxon>Pezizomycotina</taxon>
        <taxon>Dothideomycetes</taxon>
        <taxon>Pleosporomycetidae</taxon>
        <taxon>Pleosporales</taxon>
        <taxon>Pleosporineae</taxon>
        <taxon>Pleosporaceae</taxon>
        <taxon>Alternaria</taxon>
        <taxon>Alternaria sect. Alternaria</taxon>
        <taxon>Alternaria alternata complex</taxon>
    </lineage>
</organism>
<evidence type="ECO:0000259" key="7">
    <source>
        <dbReference type="PROSITE" id="PS50089"/>
    </source>
</evidence>
<dbReference type="EMBL" id="PDXD01000001">
    <property type="protein sequence ID" value="RYN84697.1"/>
    <property type="molecule type" value="Genomic_DNA"/>
</dbReference>
<keyword evidence="1" id="KW-0479">Metal-binding</keyword>
<accession>A0A4Q4NWK7</accession>
<dbReference type="GO" id="GO:0008270">
    <property type="term" value="F:zinc ion binding"/>
    <property type="evidence" value="ECO:0007669"/>
    <property type="project" value="UniProtKB-KW"/>
</dbReference>
<dbReference type="PROSITE" id="PS00518">
    <property type="entry name" value="ZF_RING_1"/>
    <property type="match status" value="1"/>
</dbReference>